<name>A0A9W6BC36_9CHLO</name>
<gene>
    <name evidence="2" type="primary">PLEST006554</name>
    <name evidence="2" type="ORF">PLESTB_000218800</name>
</gene>
<evidence type="ECO:0000256" key="1">
    <source>
        <dbReference type="SAM" id="MobiDB-lite"/>
    </source>
</evidence>
<proteinExistence type="predicted"/>
<evidence type="ECO:0000313" key="2">
    <source>
        <dbReference type="EMBL" id="GLC49434.1"/>
    </source>
</evidence>
<accession>A0A9W6BC36</accession>
<feature type="compositionally biased region" description="Low complexity" evidence="1">
    <location>
        <begin position="24"/>
        <end position="35"/>
    </location>
</feature>
<protein>
    <submittedName>
        <fullName evidence="2">Uncharacterized protein</fullName>
    </submittedName>
</protein>
<keyword evidence="3" id="KW-1185">Reference proteome</keyword>
<feature type="region of interest" description="Disordered" evidence="1">
    <location>
        <begin position="1"/>
        <end position="66"/>
    </location>
</feature>
<sequence length="150" mass="15461">MVNLLDASGGNWAAGTSPPAAQAPSFGSSTGGPPSAVGSRRSWTGDADEAKSPSAGQPAPDATPLHPTVTCYCLGGSARRLKDTQAALDALASQPVEASNHVSALLTLAQALLNGFFIVDAFVTRPRQHGYWDNGLLQLLVMKNTACMRA</sequence>
<dbReference type="EMBL" id="BRXU01000002">
    <property type="protein sequence ID" value="GLC49434.1"/>
    <property type="molecule type" value="Genomic_DNA"/>
</dbReference>
<organism evidence="2 3">
    <name type="scientific">Pleodorina starrii</name>
    <dbReference type="NCBI Taxonomy" id="330485"/>
    <lineage>
        <taxon>Eukaryota</taxon>
        <taxon>Viridiplantae</taxon>
        <taxon>Chlorophyta</taxon>
        <taxon>core chlorophytes</taxon>
        <taxon>Chlorophyceae</taxon>
        <taxon>CS clade</taxon>
        <taxon>Chlamydomonadales</taxon>
        <taxon>Volvocaceae</taxon>
        <taxon>Pleodorina</taxon>
    </lineage>
</organism>
<comment type="caution">
    <text evidence="2">The sequence shown here is derived from an EMBL/GenBank/DDBJ whole genome shotgun (WGS) entry which is preliminary data.</text>
</comment>
<dbReference type="AlphaFoldDB" id="A0A9W6BC36"/>
<reference evidence="2 3" key="1">
    <citation type="journal article" date="2023" name="Commun. Biol.">
        <title>Reorganization of the ancestral sex-determining regions during the evolution of trioecy in Pleodorina starrii.</title>
        <authorList>
            <person name="Takahashi K."/>
            <person name="Suzuki S."/>
            <person name="Kawai-Toyooka H."/>
            <person name="Yamamoto K."/>
            <person name="Hamaji T."/>
            <person name="Ootsuki R."/>
            <person name="Yamaguchi H."/>
            <person name="Kawachi M."/>
            <person name="Higashiyama T."/>
            <person name="Nozaki H."/>
        </authorList>
    </citation>
    <scope>NUCLEOTIDE SEQUENCE [LARGE SCALE GENOMIC DNA]</scope>
    <source>
        <strain evidence="2 3">NIES-4479</strain>
    </source>
</reference>
<evidence type="ECO:0000313" key="3">
    <source>
        <dbReference type="Proteomes" id="UP001165080"/>
    </source>
</evidence>
<dbReference type="Proteomes" id="UP001165080">
    <property type="component" value="Unassembled WGS sequence"/>
</dbReference>